<name>A0A6I3LGN6_9FLAO</name>
<proteinExistence type="predicted"/>
<dbReference type="PROSITE" id="PS51257">
    <property type="entry name" value="PROKAR_LIPOPROTEIN"/>
    <property type="match status" value="1"/>
</dbReference>
<sequence>MFKKAKLAIVCAIAFSGLISCSSDDNSSDPGTPEQKGKYVVVAKTTDNAYLGNIVVVNNGTTETIANYGKTEWTKTFEKASNVAVSVTGHAIDMNDETAEMTIQLLKNGKVEKESKASGSVLVGNITF</sequence>
<keyword evidence="1" id="KW-0732">Signal</keyword>
<accession>A0A6I3LGN6</accession>
<feature type="signal peptide" evidence="1">
    <location>
        <begin position="1"/>
        <end position="22"/>
    </location>
</feature>
<dbReference type="EMBL" id="WMJX01000008">
    <property type="protein sequence ID" value="MTG97648.1"/>
    <property type="molecule type" value="Genomic_DNA"/>
</dbReference>
<feature type="chain" id="PRO_5026062257" evidence="1">
    <location>
        <begin position="23"/>
        <end position="128"/>
    </location>
</feature>
<reference evidence="2 3" key="1">
    <citation type="submission" date="2019-11" db="EMBL/GenBank/DDBJ databases">
        <title>Genome of Strain BIT-d1.</title>
        <authorList>
            <person name="Yang Y."/>
        </authorList>
    </citation>
    <scope>NUCLEOTIDE SEQUENCE [LARGE SCALE GENOMIC DNA]</scope>
    <source>
        <strain evidence="2 3">BIT-d1</strain>
    </source>
</reference>
<evidence type="ECO:0000313" key="2">
    <source>
        <dbReference type="EMBL" id="MTG97648.1"/>
    </source>
</evidence>
<dbReference type="RefSeq" id="WP_155091693.1">
    <property type="nucleotide sequence ID" value="NZ_WMJX01000008.1"/>
</dbReference>
<dbReference type="OrthoDB" id="1452548at2"/>
<gene>
    <name evidence="2" type="ORF">GJV76_05770</name>
</gene>
<dbReference type="AlphaFoldDB" id="A0A6I3LGN6"/>
<evidence type="ECO:0000313" key="3">
    <source>
        <dbReference type="Proteomes" id="UP000438760"/>
    </source>
</evidence>
<evidence type="ECO:0000256" key="1">
    <source>
        <dbReference type="SAM" id="SignalP"/>
    </source>
</evidence>
<organism evidence="2 3">
    <name type="scientific">Myroides albus</name>
    <dbReference type="NCBI Taxonomy" id="2562892"/>
    <lineage>
        <taxon>Bacteria</taxon>
        <taxon>Pseudomonadati</taxon>
        <taxon>Bacteroidota</taxon>
        <taxon>Flavobacteriia</taxon>
        <taxon>Flavobacteriales</taxon>
        <taxon>Flavobacteriaceae</taxon>
        <taxon>Myroides</taxon>
    </lineage>
</organism>
<dbReference type="Proteomes" id="UP000438760">
    <property type="component" value="Unassembled WGS sequence"/>
</dbReference>
<keyword evidence="3" id="KW-1185">Reference proteome</keyword>
<comment type="caution">
    <text evidence="2">The sequence shown here is derived from an EMBL/GenBank/DDBJ whole genome shotgun (WGS) entry which is preliminary data.</text>
</comment>
<protein>
    <submittedName>
        <fullName evidence="2">Uncharacterized protein</fullName>
    </submittedName>
</protein>